<accession>A0A9W6TFA8</accession>
<gene>
    <name evidence="3" type="ORF">Plil01_000273400</name>
</gene>
<evidence type="ECO:0000313" key="3">
    <source>
        <dbReference type="EMBL" id="GMF12080.1"/>
    </source>
</evidence>
<feature type="compositionally biased region" description="Low complexity" evidence="1">
    <location>
        <begin position="8"/>
        <end position="18"/>
    </location>
</feature>
<dbReference type="AlphaFoldDB" id="A0A9W6TFA8"/>
<protein>
    <submittedName>
        <fullName evidence="3">Unnamed protein product</fullName>
    </submittedName>
</protein>
<dbReference type="OrthoDB" id="690928at2759"/>
<dbReference type="Proteomes" id="UP001165083">
    <property type="component" value="Unassembled WGS sequence"/>
</dbReference>
<evidence type="ECO:0000313" key="4">
    <source>
        <dbReference type="Proteomes" id="UP001165083"/>
    </source>
</evidence>
<keyword evidence="4" id="KW-1185">Reference proteome</keyword>
<feature type="transmembrane region" description="Helical" evidence="2">
    <location>
        <begin position="55"/>
        <end position="72"/>
    </location>
</feature>
<evidence type="ECO:0000256" key="1">
    <source>
        <dbReference type="SAM" id="MobiDB-lite"/>
    </source>
</evidence>
<keyword evidence="2" id="KW-0812">Transmembrane</keyword>
<evidence type="ECO:0000256" key="2">
    <source>
        <dbReference type="SAM" id="Phobius"/>
    </source>
</evidence>
<keyword evidence="2" id="KW-1133">Transmembrane helix</keyword>
<feature type="region of interest" description="Disordered" evidence="1">
    <location>
        <begin position="1"/>
        <end position="40"/>
    </location>
</feature>
<comment type="caution">
    <text evidence="3">The sequence shown here is derived from an EMBL/GenBank/DDBJ whole genome shotgun (WGS) entry which is preliminary data.</text>
</comment>
<sequence>MTRKRKANASGAASSPSLGAGGSETPRDAEKVPAIPPMSTQVSFKEMQRLHAMRMELFGFGGWLASALVYGACNG</sequence>
<proteinExistence type="predicted"/>
<keyword evidence="2" id="KW-0472">Membrane</keyword>
<organism evidence="3 4">
    <name type="scientific">Phytophthora lilii</name>
    <dbReference type="NCBI Taxonomy" id="2077276"/>
    <lineage>
        <taxon>Eukaryota</taxon>
        <taxon>Sar</taxon>
        <taxon>Stramenopiles</taxon>
        <taxon>Oomycota</taxon>
        <taxon>Peronosporomycetes</taxon>
        <taxon>Peronosporales</taxon>
        <taxon>Peronosporaceae</taxon>
        <taxon>Phytophthora</taxon>
    </lineage>
</organism>
<reference evidence="3" key="1">
    <citation type="submission" date="2023-04" db="EMBL/GenBank/DDBJ databases">
        <title>Phytophthora lilii NBRC 32176.</title>
        <authorList>
            <person name="Ichikawa N."/>
            <person name="Sato H."/>
            <person name="Tonouchi N."/>
        </authorList>
    </citation>
    <scope>NUCLEOTIDE SEQUENCE</scope>
    <source>
        <strain evidence="3">NBRC 32176</strain>
    </source>
</reference>
<dbReference type="EMBL" id="BSXW01000104">
    <property type="protein sequence ID" value="GMF12080.1"/>
    <property type="molecule type" value="Genomic_DNA"/>
</dbReference>
<name>A0A9W6TFA8_9STRA</name>